<reference evidence="1 2" key="1">
    <citation type="submission" date="2019-03" db="EMBL/GenBank/DDBJ databases">
        <title>Genomic Encyclopedia of Type Strains, Phase IV (KMG-IV): sequencing the most valuable type-strain genomes for metagenomic binning, comparative biology and taxonomic classification.</title>
        <authorList>
            <person name="Goeker M."/>
        </authorList>
    </citation>
    <scope>NUCLEOTIDE SEQUENCE [LARGE SCALE GENOMIC DNA]</scope>
    <source>
        <strain evidence="1 2">DSM 103792</strain>
    </source>
</reference>
<dbReference type="EMBL" id="SNYM01000001">
    <property type="protein sequence ID" value="TDQ51323.1"/>
    <property type="molecule type" value="Genomic_DNA"/>
</dbReference>
<keyword evidence="2" id="KW-1185">Reference proteome</keyword>
<dbReference type="AlphaFoldDB" id="A0A4R6UZ85"/>
<gene>
    <name evidence="1" type="ORF">EV696_101297</name>
</gene>
<evidence type="ECO:0000313" key="1">
    <source>
        <dbReference type="EMBL" id="TDQ51323.1"/>
    </source>
</evidence>
<dbReference type="Proteomes" id="UP000295375">
    <property type="component" value="Unassembled WGS sequence"/>
</dbReference>
<protein>
    <submittedName>
        <fullName evidence="1">Uncharacterized protein</fullName>
    </submittedName>
</protein>
<comment type="caution">
    <text evidence="1">The sequence shown here is derived from an EMBL/GenBank/DDBJ whole genome shotgun (WGS) entry which is preliminary data.</text>
</comment>
<accession>A0A4R6UZ85</accession>
<name>A0A4R6UZ85_9GAMM</name>
<evidence type="ECO:0000313" key="2">
    <source>
        <dbReference type="Proteomes" id="UP000295375"/>
    </source>
</evidence>
<dbReference type="RefSeq" id="WP_133587219.1">
    <property type="nucleotide sequence ID" value="NZ_CP037953.1"/>
</dbReference>
<proteinExistence type="predicted"/>
<organism evidence="1 2">
    <name type="scientific">Permianibacter aggregans</name>
    <dbReference type="NCBI Taxonomy" id="1510150"/>
    <lineage>
        <taxon>Bacteria</taxon>
        <taxon>Pseudomonadati</taxon>
        <taxon>Pseudomonadota</taxon>
        <taxon>Gammaproteobacteria</taxon>
        <taxon>Pseudomonadales</taxon>
        <taxon>Pseudomonadaceae</taxon>
        <taxon>Permianibacter</taxon>
    </lineage>
</organism>
<sequence>MNTNDIIRVIEQHSILQIAGYTMEARHRQLYNRMQQLTGMLEVLQRLNGMDCTLIEFVRSHRDKIVEELQAL</sequence>